<proteinExistence type="predicted"/>
<name>A0AAD8GV57_9APIA</name>
<evidence type="ECO:0000313" key="2">
    <source>
        <dbReference type="EMBL" id="KAK1355910.1"/>
    </source>
</evidence>
<evidence type="ECO:0000256" key="1">
    <source>
        <dbReference type="SAM" id="MobiDB-lite"/>
    </source>
</evidence>
<accession>A0AAD8GV57</accession>
<keyword evidence="3" id="KW-1185">Reference proteome</keyword>
<feature type="compositionally biased region" description="Basic and acidic residues" evidence="1">
    <location>
        <begin position="1"/>
        <end position="12"/>
    </location>
</feature>
<dbReference type="Proteomes" id="UP001237642">
    <property type="component" value="Unassembled WGS sequence"/>
</dbReference>
<dbReference type="EMBL" id="JAUIZM010000011">
    <property type="protein sequence ID" value="KAK1355910.1"/>
    <property type="molecule type" value="Genomic_DNA"/>
</dbReference>
<gene>
    <name evidence="2" type="ORF">POM88_049166</name>
</gene>
<reference evidence="2" key="2">
    <citation type="submission" date="2023-05" db="EMBL/GenBank/DDBJ databases">
        <authorList>
            <person name="Schelkunov M.I."/>
        </authorList>
    </citation>
    <scope>NUCLEOTIDE SEQUENCE</scope>
    <source>
        <strain evidence="2">Hsosn_3</strain>
        <tissue evidence="2">Leaf</tissue>
    </source>
</reference>
<reference evidence="2" key="1">
    <citation type="submission" date="2023-02" db="EMBL/GenBank/DDBJ databases">
        <title>Genome of toxic invasive species Heracleum sosnowskyi carries increased number of genes despite the absence of recent whole-genome duplications.</title>
        <authorList>
            <person name="Schelkunov M."/>
            <person name="Shtratnikova V."/>
            <person name="Makarenko M."/>
            <person name="Klepikova A."/>
            <person name="Omelchenko D."/>
            <person name="Novikova G."/>
            <person name="Obukhova E."/>
            <person name="Bogdanov V."/>
            <person name="Penin A."/>
            <person name="Logacheva M."/>
        </authorList>
    </citation>
    <scope>NUCLEOTIDE SEQUENCE</scope>
    <source>
        <strain evidence="2">Hsosn_3</strain>
        <tissue evidence="2">Leaf</tissue>
    </source>
</reference>
<protein>
    <submittedName>
        <fullName evidence="2">Uncharacterized protein</fullName>
    </submittedName>
</protein>
<feature type="region of interest" description="Disordered" evidence="1">
    <location>
        <begin position="1"/>
        <end position="21"/>
    </location>
</feature>
<comment type="caution">
    <text evidence="2">The sequence shown here is derived from an EMBL/GenBank/DDBJ whole genome shotgun (WGS) entry which is preliminary data.</text>
</comment>
<evidence type="ECO:0000313" key="3">
    <source>
        <dbReference type="Proteomes" id="UP001237642"/>
    </source>
</evidence>
<dbReference type="AlphaFoldDB" id="A0AAD8GV57"/>
<organism evidence="2 3">
    <name type="scientific">Heracleum sosnowskyi</name>
    <dbReference type="NCBI Taxonomy" id="360622"/>
    <lineage>
        <taxon>Eukaryota</taxon>
        <taxon>Viridiplantae</taxon>
        <taxon>Streptophyta</taxon>
        <taxon>Embryophyta</taxon>
        <taxon>Tracheophyta</taxon>
        <taxon>Spermatophyta</taxon>
        <taxon>Magnoliopsida</taxon>
        <taxon>eudicotyledons</taxon>
        <taxon>Gunneridae</taxon>
        <taxon>Pentapetalae</taxon>
        <taxon>asterids</taxon>
        <taxon>campanulids</taxon>
        <taxon>Apiales</taxon>
        <taxon>Apiaceae</taxon>
        <taxon>Apioideae</taxon>
        <taxon>apioid superclade</taxon>
        <taxon>Tordylieae</taxon>
        <taxon>Tordyliinae</taxon>
        <taxon>Heracleum</taxon>
    </lineage>
</organism>
<sequence>MAQVREKLKKGNPDLGSPSDAQVYLDSHEREEDQDWFIWSNFIYNLRDIERLSVLVYLIEINKKVVASEDASELIANGKTYGREWLKGRHVKTTSLASALASVPDDDPFLDDLAEANPGLNLDIVDYCATVPSKDDENETQFTVGTST</sequence>